<dbReference type="InterPro" id="IPR013103">
    <property type="entry name" value="RVT_2"/>
</dbReference>
<accession>A0ABQ5EI58</accession>
<feature type="compositionally biased region" description="Basic and acidic residues" evidence="1">
    <location>
        <begin position="9"/>
        <end position="20"/>
    </location>
</feature>
<evidence type="ECO:0000259" key="2">
    <source>
        <dbReference type="Pfam" id="PF07727"/>
    </source>
</evidence>
<keyword evidence="4" id="KW-1185">Reference proteome</keyword>
<feature type="region of interest" description="Disordered" evidence="1">
    <location>
        <begin position="1"/>
        <end position="20"/>
    </location>
</feature>
<protein>
    <submittedName>
        <fullName evidence="3">Integrase, catalytic region, zinc finger, CCHC-type containing protein</fullName>
    </submittedName>
</protein>
<dbReference type="EMBL" id="BQNB010016333">
    <property type="protein sequence ID" value="GJT50576.1"/>
    <property type="molecule type" value="Genomic_DNA"/>
</dbReference>
<dbReference type="Proteomes" id="UP001151760">
    <property type="component" value="Unassembled WGS sequence"/>
</dbReference>
<proteinExistence type="predicted"/>
<sequence>MGCWFGGKADSETSQKRSHEERTFQDQAAELGGKLISHCILQWFLYSTKTMKTPSWSIKFQDQENFEDIFSFGSALEDVIYVVFVQDRNIENFKAKADIGISLVCSLSGRAYRIYNREIVDYGKKFTSNSMRCQQSNGSCNTKYEFQGPATFYHDHWDQLKSGSHSNDKEMEMLFYPMFDEHLEQSRVNEPVPSATEFNAQVVPPGTSLSTTIAQDAPSISASSSTSDIHLPVNIKEIAEAKSRRYPDSSRFSSPSHNLVLKIAVRLNHHLGMFTCSGTQQENYLKIISEDGPSKSLDNIVAIPSSCINQKKLVSDACGAVFILNCPESKPKNSNGVIEDLKLDEYGDVLKNKARLVAKGYRQEEGIDFEELFAPVARIEAIRIFIANAATKNMIIYQMDVKPAFLICPGGIFINQAKYALEILKKYGMDLRPVDTPMVDRLKLDEDLMGIPVDQT</sequence>
<reference evidence="3" key="2">
    <citation type="submission" date="2022-01" db="EMBL/GenBank/DDBJ databases">
        <authorList>
            <person name="Yamashiro T."/>
            <person name="Shiraishi A."/>
            <person name="Satake H."/>
            <person name="Nakayama K."/>
        </authorList>
    </citation>
    <scope>NUCLEOTIDE SEQUENCE</scope>
</reference>
<evidence type="ECO:0000256" key="1">
    <source>
        <dbReference type="SAM" id="MobiDB-lite"/>
    </source>
</evidence>
<evidence type="ECO:0000313" key="3">
    <source>
        <dbReference type="EMBL" id="GJT50576.1"/>
    </source>
</evidence>
<evidence type="ECO:0000313" key="4">
    <source>
        <dbReference type="Proteomes" id="UP001151760"/>
    </source>
</evidence>
<feature type="domain" description="Reverse transcriptase Ty1/copia-type" evidence="2">
    <location>
        <begin position="340"/>
        <end position="406"/>
    </location>
</feature>
<comment type="caution">
    <text evidence="3">The sequence shown here is derived from an EMBL/GenBank/DDBJ whole genome shotgun (WGS) entry which is preliminary data.</text>
</comment>
<dbReference type="Pfam" id="PF07727">
    <property type="entry name" value="RVT_2"/>
    <property type="match status" value="1"/>
</dbReference>
<reference evidence="3" key="1">
    <citation type="journal article" date="2022" name="Int. J. Mol. Sci.">
        <title>Draft Genome of Tanacetum Coccineum: Genomic Comparison of Closely Related Tanacetum-Family Plants.</title>
        <authorList>
            <person name="Yamashiro T."/>
            <person name="Shiraishi A."/>
            <person name="Nakayama K."/>
            <person name="Satake H."/>
        </authorList>
    </citation>
    <scope>NUCLEOTIDE SEQUENCE</scope>
</reference>
<gene>
    <name evidence="3" type="ORF">Tco_0976733</name>
</gene>
<name>A0ABQ5EI58_9ASTR</name>
<organism evidence="3 4">
    <name type="scientific">Tanacetum coccineum</name>
    <dbReference type="NCBI Taxonomy" id="301880"/>
    <lineage>
        <taxon>Eukaryota</taxon>
        <taxon>Viridiplantae</taxon>
        <taxon>Streptophyta</taxon>
        <taxon>Embryophyta</taxon>
        <taxon>Tracheophyta</taxon>
        <taxon>Spermatophyta</taxon>
        <taxon>Magnoliopsida</taxon>
        <taxon>eudicotyledons</taxon>
        <taxon>Gunneridae</taxon>
        <taxon>Pentapetalae</taxon>
        <taxon>asterids</taxon>
        <taxon>campanulids</taxon>
        <taxon>Asterales</taxon>
        <taxon>Asteraceae</taxon>
        <taxon>Asteroideae</taxon>
        <taxon>Anthemideae</taxon>
        <taxon>Anthemidinae</taxon>
        <taxon>Tanacetum</taxon>
    </lineage>
</organism>